<dbReference type="PANTHER" id="PTHR36204">
    <property type="entry name" value="N-ACETYLMANNOSAMINE-6-PHOSPHATE 2-EPIMERASE-RELATED"/>
    <property type="match status" value="1"/>
</dbReference>
<protein>
    <recommendedName>
        <fullName evidence="4">N-acylglucosamine-6-phosphate 2-epimerase</fullName>
        <ecNumber evidence="4">5.1.3.9</ecNumber>
    </recommendedName>
</protein>
<dbReference type="AlphaFoldDB" id="A0A7G8BHN1"/>
<dbReference type="SUPFAM" id="SSF51366">
    <property type="entry name" value="Ribulose-phoshate binding barrel"/>
    <property type="match status" value="1"/>
</dbReference>
<name>A0A7G8BHN1_9BACT</name>
<gene>
    <name evidence="7" type="ORF">H7849_24090</name>
</gene>
<evidence type="ECO:0000313" key="7">
    <source>
        <dbReference type="EMBL" id="QNI32051.1"/>
    </source>
</evidence>
<comment type="catalytic activity">
    <reaction evidence="1">
        <text>an N-acyl-D-glucosamine 6-phosphate = an N-acyl-D-mannosamine 6-phosphate</text>
        <dbReference type="Rhea" id="RHEA:23932"/>
        <dbReference type="ChEBI" id="CHEBI:57599"/>
        <dbReference type="ChEBI" id="CHEBI:57666"/>
        <dbReference type="EC" id="5.1.3.9"/>
    </reaction>
</comment>
<dbReference type="EMBL" id="CP060394">
    <property type="protein sequence ID" value="QNI32051.1"/>
    <property type="molecule type" value="Genomic_DNA"/>
</dbReference>
<dbReference type="UniPathway" id="UPA00629">
    <property type="reaction ID" value="UER00682"/>
</dbReference>
<dbReference type="GO" id="GO:0019262">
    <property type="term" value="P:N-acetylneuraminate catabolic process"/>
    <property type="evidence" value="ECO:0007669"/>
    <property type="project" value="UniProtKB-UniPathway"/>
</dbReference>
<dbReference type="KEGG" id="adin:H7849_24090"/>
<comment type="pathway">
    <text evidence="3">Amino-sugar metabolism; N-acetylneuraminate degradation; D-fructose 6-phosphate from N-acetylneuraminate: step 3/5.</text>
</comment>
<keyword evidence="5 7" id="KW-0413">Isomerase</keyword>
<keyword evidence="6" id="KW-0119">Carbohydrate metabolism</keyword>
<dbReference type="InterPro" id="IPR007260">
    <property type="entry name" value="NanE"/>
</dbReference>
<dbReference type="GO" id="GO:0047465">
    <property type="term" value="F:N-acylglucosamine-6-phosphate 2-epimerase activity"/>
    <property type="evidence" value="ECO:0007669"/>
    <property type="project" value="UniProtKB-EC"/>
</dbReference>
<evidence type="ECO:0000313" key="8">
    <source>
        <dbReference type="Proteomes" id="UP000515312"/>
    </source>
</evidence>
<dbReference type="RefSeq" id="WP_186743008.1">
    <property type="nucleotide sequence ID" value="NZ_CP060394.1"/>
</dbReference>
<sequence>MTTPENFPATLKNKLIVSCQALPGDPLDHLETLRRMAISVLRGGAGGLRANGADAIAAMRRETTLPIIGISKRFDDGKPDITPDFASAKSISDAGADIVGLDCSAGRFPTSEPWRPLLTRIRQELRRPVLADIATLEEALAAEQAGADAVATTMFGYTPETAGQRSINWTLVENLVKSLHLPVIVEGHVRQPDEVRRSFDLGAYAVVVGAAITQPEAITARFIAGMQS</sequence>
<dbReference type="NCBIfam" id="NF002231">
    <property type="entry name" value="PRK01130.1"/>
    <property type="match status" value="1"/>
</dbReference>
<evidence type="ECO:0000256" key="5">
    <source>
        <dbReference type="ARBA" id="ARBA00023235"/>
    </source>
</evidence>
<evidence type="ECO:0000256" key="2">
    <source>
        <dbReference type="ARBA" id="ARBA00002147"/>
    </source>
</evidence>
<accession>A0A7G8BHN1</accession>
<dbReference type="PANTHER" id="PTHR36204:SF1">
    <property type="entry name" value="N-ACETYLMANNOSAMINE-6-PHOSPHATE 2-EPIMERASE-RELATED"/>
    <property type="match status" value="1"/>
</dbReference>
<evidence type="ECO:0000256" key="4">
    <source>
        <dbReference type="ARBA" id="ARBA00013180"/>
    </source>
</evidence>
<dbReference type="GO" id="GO:0006053">
    <property type="term" value="P:N-acetylmannosamine catabolic process"/>
    <property type="evidence" value="ECO:0007669"/>
    <property type="project" value="TreeGrafter"/>
</dbReference>
<dbReference type="EC" id="5.1.3.9" evidence="4"/>
<dbReference type="Proteomes" id="UP000515312">
    <property type="component" value="Chromosome"/>
</dbReference>
<proteinExistence type="predicted"/>
<dbReference type="Pfam" id="PF04131">
    <property type="entry name" value="NanE"/>
    <property type="match status" value="1"/>
</dbReference>
<evidence type="ECO:0000256" key="6">
    <source>
        <dbReference type="ARBA" id="ARBA00023277"/>
    </source>
</evidence>
<evidence type="ECO:0000256" key="1">
    <source>
        <dbReference type="ARBA" id="ARBA00000056"/>
    </source>
</evidence>
<dbReference type="Gene3D" id="3.20.20.70">
    <property type="entry name" value="Aldolase class I"/>
    <property type="match status" value="1"/>
</dbReference>
<evidence type="ECO:0000256" key="3">
    <source>
        <dbReference type="ARBA" id="ARBA00005081"/>
    </source>
</evidence>
<reference evidence="7 8" key="1">
    <citation type="submission" date="2020-08" db="EMBL/GenBank/DDBJ databases">
        <title>Edaphobacter telluris sp. nov. and Acidobacterium dinghuensis sp. nov., two acidobacteria isolated from forest soil.</title>
        <authorList>
            <person name="Fu J."/>
            <person name="Qiu L."/>
        </authorList>
    </citation>
    <scope>NUCLEOTIDE SEQUENCE [LARGE SCALE GENOMIC DNA]</scope>
    <source>
        <strain evidence="7">4Y35</strain>
    </source>
</reference>
<keyword evidence="8" id="KW-1185">Reference proteome</keyword>
<organism evidence="7 8">
    <name type="scientific">Alloacidobacterium dinghuense</name>
    <dbReference type="NCBI Taxonomy" id="2763107"/>
    <lineage>
        <taxon>Bacteria</taxon>
        <taxon>Pseudomonadati</taxon>
        <taxon>Acidobacteriota</taxon>
        <taxon>Terriglobia</taxon>
        <taxon>Terriglobales</taxon>
        <taxon>Acidobacteriaceae</taxon>
        <taxon>Alloacidobacterium</taxon>
    </lineage>
</organism>
<dbReference type="InterPro" id="IPR013785">
    <property type="entry name" value="Aldolase_TIM"/>
</dbReference>
<comment type="function">
    <text evidence="2">Converts N-acetylmannosamine-6-phosphate (ManNAc-6-P) to N-acetylglucosamine-6-phosphate (GlcNAc-6-P).</text>
</comment>
<dbReference type="GO" id="GO:0005829">
    <property type="term" value="C:cytosol"/>
    <property type="evidence" value="ECO:0007669"/>
    <property type="project" value="TreeGrafter"/>
</dbReference>
<dbReference type="InterPro" id="IPR011060">
    <property type="entry name" value="RibuloseP-bd_barrel"/>
</dbReference>